<dbReference type="GO" id="GO:0035312">
    <property type="term" value="F:5'-3' DNA exonuclease activity"/>
    <property type="evidence" value="ECO:0007669"/>
    <property type="project" value="TreeGrafter"/>
</dbReference>
<feature type="compositionally biased region" description="Basic and acidic residues" evidence="13">
    <location>
        <begin position="1015"/>
        <end position="1030"/>
    </location>
</feature>
<feature type="compositionally biased region" description="Polar residues" evidence="13">
    <location>
        <begin position="936"/>
        <end position="963"/>
    </location>
</feature>
<dbReference type="STRING" id="1884261.A0A5C3QAL4"/>
<dbReference type="InterPro" id="IPR011084">
    <property type="entry name" value="DRMBL"/>
</dbReference>
<evidence type="ECO:0000256" key="10">
    <source>
        <dbReference type="ARBA" id="ARBA00023242"/>
    </source>
</evidence>
<dbReference type="PANTHER" id="PTHR23240">
    <property type="entry name" value="DNA CROSS-LINK REPAIR PROTEIN PSO2/SNM1-RELATED"/>
    <property type="match status" value="1"/>
</dbReference>
<dbReference type="EMBL" id="ML178836">
    <property type="protein sequence ID" value="TFK99032.1"/>
    <property type="molecule type" value="Genomic_DNA"/>
</dbReference>
<dbReference type="Proteomes" id="UP000305067">
    <property type="component" value="Unassembled WGS sequence"/>
</dbReference>
<dbReference type="GO" id="GO:0005634">
    <property type="term" value="C:nucleus"/>
    <property type="evidence" value="ECO:0007669"/>
    <property type="project" value="UniProtKB-SubCell"/>
</dbReference>
<evidence type="ECO:0000256" key="12">
    <source>
        <dbReference type="ARBA" id="ARBA00042677"/>
    </source>
</evidence>
<evidence type="ECO:0000259" key="14">
    <source>
        <dbReference type="Pfam" id="PF07522"/>
    </source>
</evidence>
<evidence type="ECO:0000256" key="5">
    <source>
        <dbReference type="ARBA" id="ARBA00022763"/>
    </source>
</evidence>
<dbReference type="GO" id="GO:0003684">
    <property type="term" value="F:damaged DNA binding"/>
    <property type="evidence" value="ECO:0007669"/>
    <property type="project" value="TreeGrafter"/>
</dbReference>
<feature type="region of interest" description="Disordered" evidence="13">
    <location>
        <begin position="681"/>
        <end position="725"/>
    </location>
</feature>
<feature type="compositionally biased region" description="Low complexity" evidence="13">
    <location>
        <begin position="964"/>
        <end position="990"/>
    </location>
</feature>
<dbReference type="GO" id="GO:0006303">
    <property type="term" value="P:double-strand break repair via nonhomologous end joining"/>
    <property type="evidence" value="ECO:0007669"/>
    <property type="project" value="TreeGrafter"/>
</dbReference>
<evidence type="ECO:0000256" key="6">
    <source>
        <dbReference type="ARBA" id="ARBA00022801"/>
    </source>
</evidence>
<gene>
    <name evidence="15" type="ORF">BDV98DRAFT_595368</name>
</gene>
<sequence>MPTGTPLFAFIDPYNIRVDDFASTKGLTEVPALYLLSHTHTDHLNGLNAKSFAAPVICSKDAKVMLLRQEPYFERAMYDSAMRPERGRPFSHLRVTDVDAGQGRDLLKPMDLNVPRRFTLSEGETVTITLIDANHCPGAVMFLIEGDKGAVLHTGDFRAERCFLEAIKQNTFLKPYLSETPGQKTLETIFLDTAAALSQNRPPSKSGATKEMLQLLRLFPEDVYFFINAWTWGYEDVLVAIAAAFNTKIHVDRYKHSIYTRLSDRKLQNIFTTDPSITRFHACERFDRCPYVDVGGTSFNSISRKNKRVVYLNAVNMSVSKWEEYLSETSDALRSGRKVDSLLVPLSRHSPLPELQDFVALFRPHRIIPNTLIPSLHCLDWLYVNHAMRPFLSHTPKLPQFKGLEAILFDSSIMEALNLEDEDTSVKNILGPESTPIAGQWAENEKLGKKLQIIRDVLRPPTSSSSSTFPIKAGVPTTPRKQPKTVVVNAYDSDEDSQDQRGRTAHYLFGDGVLMSSPGNGSSVVLSSPVAMLSLPGNGNGNAMVSHANGGTTTPMSSPKQNGQLLTPASSPILREKGKAWKGKGKAKSESDYGEEGEGGLVLVGPAAMAGSFATAEMSAEKKKAQRTASNDGFFVDDGRSSSSIPEFLLARYHQEKVADRQREVQVQEDVFGGRAIAEAGPSTTKSVRSRTKTSSVKAHERAGKTTPRPIRTVRSTPPLAKANPVSASTSKLVLTEPLAFSTITPRLDKPTRISSAIHASPKTPRLAKPNFTPENALSRPSKQELIPPATSPSIPIPARTAKPNFAPENSPSSSSTSTTPKLPRRPLKRQVCDLDGPLAASLFPPAKRARRVVSPESVSSAATPVEVAPRGKTANTRASPGKEARSTASLVKGPRSASPVGNPRSPCLTKATSVMTPSLRTIPTPAPTVSKRRNISIQPRKSSIGIQPRMSNTNIQPRSSNQLRPSSISIRARSSTSSTQSRCQSPSLSIHTQRVTVEGKRARVEASPAAMLRRVGEEQRRERQMEMARKLAGTGLLGESPYRDEVEGGNGSG</sequence>
<reference evidence="15 16" key="1">
    <citation type="journal article" date="2019" name="Nat. Ecol. Evol.">
        <title>Megaphylogeny resolves global patterns of mushroom evolution.</title>
        <authorList>
            <person name="Varga T."/>
            <person name="Krizsan K."/>
            <person name="Foldi C."/>
            <person name="Dima B."/>
            <person name="Sanchez-Garcia M."/>
            <person name="Sanchez-Ramirez S."/>
            <person name="Szollosi G.J."/>
            <person name="Szarkandi J.G."/>
            <person name="Papp V."/>
            <person name="Albert L."/>
            <person name="Andreopoulos W."/>
            <person name="Angelini C."/>
            <person name="Antonin V."/>
            <person name="Barry K.W."/>
            <person name="Bougher N.L."/>
            <person name="Buchanan P."/>
            <person name="Buyck B."/>
            <person name="Bense V."/>
            <person name="Catcheside P."/>
            <person name="Chovatia M."/>
            <person name="Cooper J."/>
            <person name="Damon W."/>
            <person name="Desjardin D."/>
            <person name="Finy P."/>
            <person name="Geml J."/>
            <person name="Haridas S."/>
            <person name="Hughes K."/>
            <person name="Justo A."/>
            <person name="Karasinski D."/>
            <person name="Kautmanova I."/>
            <person name="Kiss B."/>
            <person name="Kocsube S."/>
            <person name="Kotiranta H."/>
            <person name="LaButti K.M."/>
            <person name="Lechner B.E."/>
            <person name="Liimatainen K."/>
            <person name="Lipzen A."/>
            <person name="Lukacs Z."/>
            <person name="Mihaltcheva S."/>
            <person name="Morgado L.N."/>
            <person name="Niskanen T."/>
            <person name="Noordeloos M.E."/>
            <person name="Ohm R.A."/>
            <person name="Ortiz-Santana B."/>
            <person name="Ovrebo C."/>
            <person name="Racz N."/>
            <person name="Riley R."/>
            <person name="Savchenko A."/>
            <person name="Shiryaev A."/>
            <person name="Soop K."/>
            <person name="Spirin V."/>
            <person name="Szebenyi C."/>
            <person name="Tomsovsky M."/>
            <person name="Tulloss R.E."/>
            <person name="Uehling J."/>
            <person name="Grigoriev I.V."/>
            <person name="Vagvolgyi C."/>
            <person name="Papp T."/>
            <person name="Martin F.M."/>
            <person name="Miettinen O."/>
            <person name="Hibbett D.S."/>
            <person name="Nagy L.G."/>
        </authorList>
    </citation>
    <scope>NUCLEOTIDE SEQUENCE [LARGE SCALE GENOMIC DNA]</scope>
    <source>
        <strain evidence="15 16">CBS 309.79</strain>
    </source>
</reference>
<dbReference type="GO" id="GO:0006310">
    <property type="term" value="P:DNA recombination"/>
    <property type="evidence" value="ECO:0007669"/>
    <property type="project" value="UniProtKB-KW"/>
</dbReference>
<accession>A0A5C3QAL4</accession>
<feature type="compositionally biased region" description="Low complexity" evidence="13">
    <location>
        <begin position="787"/>
        <end position="799"/>
    </location>
</feature>
<dbReference type="OrthoDB" id="5561659at2759"/>
<dbReference type="InterPro" id="IPR036866">
    <property type="entry name" value="RibonucZ/Hydroxyglut_hydro"/>
</dbReference>
<feature type="region of interest" description="Disordered" evidence="13">
    <location>
        <begin position="461"/>
        <end position="482"/>
    </location>
</feature>
<keyword evidence="10" id="KW-0539">Nucleus</keyword>
<feature type="region of interest" description="Disordered" evidence="13">
    <location>
        <begin position="578"/>
        <end position="598"/>
    </location>
</feature>
<evidence type="ECO:0000256" key="9">
    <source>
        <dbReference type="ARBA" id="ARBA00023204"/>
    </source>
</evidence>
<name>A0A5C3QAL4_9AGAR</name>
<keyword evidence="5" id="KW-0227">DNA damage</keyword>
<evidence type="ECO:0000256" key="11">
    <source>
        <dbReference type="ARBA" id="ARBA00039759"/>
    </source>
</evidence>
<dbReference type="Gene3D" id="3.40.50.12650">
    <property type="match status" value="1"/>
</dbReference>
<dbReference type="GO" id="GO:0036297">
    <property type="term" value="P:interstrand cross-link repair"/>
    <property type="evidence" value="ECO:0007669"/>
    <property type="project" value="TreeGrafter"/>
</dbReference>
<keyword evidence="9" id="KW-0234">DNA repair</keyword>
<evidence type="ECO:0000256" key="7">
    <source>
        <dbReference type="ARBA" id="ARBA00022839"/>
    </source>
</evidence>
<keyword evidence="6" id="KW-0378">Hydrolase</keyword>
<keyword evidence="8" id="KW-0233">DNA recombination</keyword>
<keyword evidence="7" id="KW-0269">Exonuclease</keyword>
<dbReference type="Gene3D" id="3.60.15.10">
    <property type="entry name" value="Ribonuclease Z/Hydroxyacylglutathione hydrolase-like"/>
    <property type="match status" value="1"/>
</dbReference>
<feature type="region of interest" description="Disordered" evidence="13">
    <location>
        <begin position="753"/>
        <end position="1054"/>
    </location>
</feature>
<keyword evidence="16" id="KW-1185">Reference proteome</keyword>
<dbReference type="GO" id="GO:0004519">
    <property type="term" value="F:endonuclease activity"/>
    <property type="evidence" value="ECO:0007669"/>
    <property type="project" value="UniProtKB-KW"/>
</dbReference>
<evidence type="ECO:0000256" key="8">
    <source>
        <dbReference type="ARBA" id="ARBA00023172"/>
    </source>
</evidence>
<evidence type="ECO:0000313" key="15">
    <source>
        <dbReference type="EMBL" id="TFK99032.1"/>
    </source>
</evidence>
<comment type="similarity">
    <text evidence="2">Belongs to the DNA repair metallo-beta-lactamase (DRMBL) family.</text>
</comment>
<evidence type="ECO:0000256" key="2">
    <source>
        <dbReference type="ARBA" id="ARBA00010304"/>
    </source>
</evidence>
<keyword evidence="3" id="KW-0540">Nuclease</keyword>
<evidence type="ECO:0000256" key="3">
    <source>
        <dbReference type="ARBA" id="ARBA00022722"/>
    </source>
</evidence>
<dbReference type="PANTHER" id="PTHR23240:SF8">
    <property type="entry name" value="PROTEIN ARTEMIS"/>
    <property type="match status" value="1"/>
</dbReference>
<dbReference type="Pfam" id="PF07522">
    <property type="entry name" value="DRMBL"/>
    <property type="match status" value="1"/>
</dbReference>
<feature type="compositionally biased region" description="Polar residues" evidence="13">
    <location>
        <begin position="911"/>
        <end position="922"/>
    </location>
</feature>
<evidence type="ECO:0000313" key="16">
    <source>
        <dbReference type="Proteomes" id="UP000305067"/>
    </source>
</evidence>
<evidence type="ECO:0000256" key="13">
    <source>
        <dbReference type="SAM" id="MobiDB-lite"/>
    </source>
</evidence>
<dbReference type="SUPFAM" id="SSF56281">
    <property type="entry name" value="Metallo-hydrolase/oxidoreductase"/>
    <property type="match status" value="1"/>
</dbReference>
<dbReference type="AlphaFoldDB" id="A0A5C3QAL4"/>
<proteinExistence type="inferred from homology"/>
<keyword evidence="4" id="KW-0255">Endonuclease</keyword>
<feature type="compositionally biased region" description="Low complexity" evidence="13">
    <location>
        <begin position="683"/>
        <end position="697"/>
    </location>
</feature>
<protein>
    <recommendedName>
        <fullName evidence="11">Protein artemis</fullName>
    </recommendedName>
    <alternativeName>
        <fullName evidence="12">DNA cross-link repair 1C protein</fullName>
    </alternativeName>
</protein>
<feature type="compositionally biased region" description="Low complexity" evidence="13">
    <location>
        <begin position="811"/>
        <end position="821"/>
    </location>
</feature>
<feature type="domain" description="DNA repair metallo-beta-lactamase" evidence="14">
    <location>
        <begin position="267"/>
        <end position="371"/>
    </location>
</feature>
<evidence type="ECO:0000256" key="4">
    <source>
        <dbReference type="ARBA" id="ARBA00022759"/>
    </source>
</evidence>
<evidence type="ECO:0000256" key="1">
    <source>
        <dbReference type="ARBA" id="ARBA00004123"/>
    </source>
</evidence>
<organism evidence="15 16">
    <name type="scientific">Pterulicium gracile</name>
    <dbReference type="NCBI Taxonomy" id="1884261"/>
    <lineage>
        <taxon>Eukaryota</taxon>
        <taxon>Fungi</taxon>
        <taxon>Dikarya</taxon>
        <taxon>Basidiomycota</taxon>
        <taxon>Agaricomycotina</taxon>
        <taxon>Agaricomycetes</taxon>
        <taxon>Agaricomycetidae</taxon>
        <taxon>Agaricales</taxon>
        <taxon>Pleurotineae</taxon>
        <taxon>Pterulaceae</taxon>
        <taxon>Pterulicium</taxon>
    </lineage>
</organism>
<dbReference type="GO" id="GO:0000723">
    <property type="term" value="P:telomere maintenance"/>
    <property type="evidence" value="ECO:0007669"/>
    <property type="project" value="TreeGrafter"/>
</dbReference>
<comment type="subcellular location">
    <subcellularLocation>
        <location evidence="1">Nucleus</location>
    </subcellularLocation>
</comment>